<name>A0ACC6Q8N2_9ACTN</name>
<reference evidence="1" key="1">
    <citation type="submission" date="2024-03" db="EMBL/GenBank/DDBJ databases">
        <title>Novel Streptomyces species of biotechnological and ecological value are a feature of Machair soil.</title>
        <authorList>
            <person name="Prole J.R."/>
            <person name="Goodfellow M."/>
            <person name="Allenby N."/>
            <person name="Ward A.C."/>
        </authorList>
    </citation>
    <scope>NUCLEOTIDE SEQUENCE</scope>
    <source>
        <strain evidence="1">MS2.AVA.5</strain>
    </source>
</reference>
<evidence type="ECO:0000313" key="1">
    <source>
        <dbReference type="EMBL" id="MEJ8639979.1"/>
    </source>
</evidence>
<accession>A0ACC6Q8N2</accession>
<dbReference type="EMBL" id="JBBKAJ010000037">
    <property type="protein sequence ID" value="MEJ8639979.1"/>
    <property type="molecule type" value="Genomic_DNA"/>
</dbReference>
<gene>
    <name evidence="1" type="ORF">WKI67_42500</name>
</gene>
<proteinExistence type="predicted"/>
<sequence>MSKETKVSKQEAADEQSPGELENLFDAPADGDADPFASWGASPGAPPAPRPAAAPVPAPVPQPAVEPAPAAAEPYQQPARARRAPVDNPHARDGQSGFRVSQDVADRLKDYRQSQDLTVTEVVIEALDHMAEDIPAAMNRARMPARVQPKRSRFAARGAQGPLKGTGPVQRWWQPTKGDRDILAEMCDEARVRDTPGVLIAVALNEFLPGGAMQIAGDLRQQLQDDPDAKTPSDLTISRTYGVSRETARQALVQLQVEGLIPADQG</sequence>
<organism evidence="1 2">
    <name type="scientific">Streptomyces achmelvichensis</name>
    <dbReference type="NCBI Taxonomy" id="3134111"/>
    <lineage>
        <taxon>Bacteria</taxon>
        <taxon>Bacillati</taxon>
        <taxon>Actinomycetota</taxon>
        <taxon>Actinomycetes</taxon>
        <taxon>Kitasatosporales</taxon>
        <taxon>Streptomycetaceae</taxon>
        <taxon>Streptomyces</taxon>
    </lineage>
</organism>
<evidence type="ECO:0000313" key="2">
    <source>
        <dbReference type="Proteomes" id="UP001377168"/>
    </source>
</evidence>
<keyword evidence="2" id="KW-1185">Reference proteome</keyword>
<comment type="caution">
    <text evidence="1">The sequence shown here is derived from an EMBL/GenBank/DDBJ whole genome shotgun (WGS) entry which is preliminary data.</text>
</comment>
<protein>
    <submittedName>
        <fullName evidence="1">Uncharacterized protein</fullName>
    </submittedName>
</protein>
<dbReference type="Proteomes" id="UP001377168">
    <property type="component" value="Unassembled WGS sequence"/>
</dbReference>